<sequence length="166" mass="18380">MMMKASLLIIAVLGCVSAKVITIPPISAPESPESSVPITWSLEIKYNPSPADLNTDFEPPQPWIMKPVEEFSDGNLKSSVRIKVPNDFFKNAYNQIYACGIFSSTRYFYLENLEGPSSVFTYPSKSNGVADDSELWEVDTSQKLEGYESGGSVTYQFSIRPAEATE</sequence>
<feature type="signal peptide" evidence="1">
    <location>
        <begin position="1"/>
        <end position="18"/>
    </location>
</feature>
<protein>
    <submittedName>
        <fullName evidence="2">Uncharacterized protein</fullName>
    </submittedName>
</protein>
<organism evidence="2 3">
    <name type="scientific">Cotesia typhae</name>
    <dbReference type="NCBI Taxonomy" id="2053667"/>
    <lineage>
        <taxon>Eukaryota</taxon>
        <taxon>Metazoa</taxon>
        <taxon>Ecdysozoa</taxon>
        <taxon>Arthropoda</taxon>
        <taxon>Hexapoda</taxon>
        <taxon>Insecta</taxon>
        <taxon>Pterygota</taxon>
        <taxon>Neoptera</taxon>
        <taxon>Endopterygota</taxon>
        <taxon>Hymenoptera</taxon>
        <taxon>Apocrita</taxon>
        <taxon>Ichneumonoidea</taxon>
        <taxon>Braconidae</taxon>
        <taxon>Microgastrinae</taxon>
        <taxon>Cotesia</taxon>
    </lineage>
</organism>
<dbReference type="EMBL" id="JAAOIC020000052">
    <property type="protein sequence ID" value="KAG8035903.1"/>
    <property type="molecule type" value="Genomic_DNA"/>
</dbReference>
<evidence type="ECO:0000313" key="3">
    <source>
        <dbReference type="Proteomes" id="UP000729913"/>
    </source>
</evidence>
<dbReference type="PROSITE" id="PS51257">
    <property type="entry name" value="PROKAR_LIPOPROTEIN"/>
    <property type="match status" value="1"/>
</dbReference>
<dbReference type="AlphaFoldDB" id="A0A8J5R1L8"/>
<reference evidence="2" key="2">
    <citation type="submission" date="2021-04" db="EMBL/GenBank/DDBJ databases">
        <title>Genome-wide patterns of bracovirus chromosomal integration into multiple host tissues during parasitism.</title>
        <authorList>
            <person name="Chebbi M.A.C."/>
        </authorList>
    </citation>
    <scope>NUCLEOTIDE SEQUENCE</scope>
    <source>
        <tissue evidence="2">Whole body</tissue>
    </source>
</reference>
<keyword evidence="3" id="KW-1185">Reference proteome</keyword>
<feature type="chain" id="PRO_5035297514" evidence="1">
    <location>
        <begin position="19"/>
        <end position="166"/>
    </location>
</feature>
<evidence type="ECO:0000313" key="2">
    <source>
        <dbReference type="EMBL" id="KAG8035903.1"/>
    </source>
</evidence>
<accession>A0A8J5R1L8</accession>
<evidence type="ECO:0000256" key="1">
    <source>
        <dbReference type="SAM" id="SignalP"/>
    </source>
</evidence>
<reference evidence="2" key="1">
    <citation type="submission" date="2020-03" db="EMBL/GenBank/DDBJ databases">
        <authorList>
            <person name="Chebbi M.A."/>
            <person name="Drezen J.M."/>
        </authorList>
    </citation>
    <scope>NUCLEOTIDE SEQUENCE</scope>
    <source>
        <tissue evidence="2">Whole body</tissue>
    </source>
</reference>
<name>A0A8J5R1L8_9HYME</name>
<proteinExistence type="predicted"/>
<keyword evidence="1" id="KW-0732">Signal</keyword>
<dbReference type="Proteomes" id="UP000729913">
    <property type="component" value="Unassembled WGS sequence"/>
</dbReference>
<dbReference type="OrthoDB" id="7662163at2759"/>
<gene>
    <name evidence="2" type="ORF">G9C98_003029</name>
</gene>
<comment type="caution">
    <text evidence="2">The sequence shown here is derived from an EMBL/GenBank/DDBJ whole genome shotgun (WGS) entry which is preliminary data.</text>
</comment>